<keyword evidence="2" id="KW-1185">Reference proteome</keyword>
<evidence type="ECO:0000313" key="1">
    <source>
        <dbReference type="EMBL" id="CAP28067.2"/>
    </source>
</evidence>
<name>A8X606_CAEBR</name>
<organism evidence="1 2">
    <name type="scientific">Caenorhabditis briggsae</name>
    <dbReference type="NCBI Taxonomy" id="6238"/>
    <lineage>
        <taxon>Eukaryota</taxon>
        <taxon>Metazoa</taxon>
        <taxon>Ecdysozoa</taxon>
        <taxon>Nematoda</taxon>
        <taxon>Chromadorea</taxon>
        <taxon>Rhabditida</taxon>
        <taxon>Rhabditina</taxon>
        <taxon>Rhabditomorpha</taxon>
        <taxon>Rhabditoidea</taxon>
        <taxon>Rhabditidae</taxon>
        <taxon>Peloderinae</taxon>
        <taxon>Caenorhabditis</taxon>
    </lineage>
</organism>
<dbReference type="GeneID" id="8585300"/>
<dbReference type="HOGENOM" id="CLU_3160435_0_0_1"/>
<dbReference type="CTD" id="8585300"/>
<evidence type="ECO:0000313" key="3">
    <source>
        <dbReference type="WormBase" id="CBG08183"/>
    </source>
</evidence>
<dbReference type="InParanoid" id="A8X606"/>
<dbReference type="AlphaFoldDB" id="A8X606"/>
<dbReference type="KEGG" id="cbr:CBG_08183"/>
<reference evidence="1 2" key="1">
    <citation type="journal article" date="2003" name="PLoS Biol.">
        <title>The genome sequence of Caenorhabditis briggsae: a platform for comparative genomics.</title>
        <authorList>
            <person name="Stein L.D."/>
            <person name="Bao Z."/>
            <person name="Blasiar D."/>
            <person name="Blumenthal T."/>
            <person name="Brent M.R."/>
            <person name="Chen N."/>
            <person name="Chinwalla A."/>
            <person name="Clarke L."/>
            <person name="Clee C."/>
            <person name="Coghlan A."/>
            <person name="Coulson A."/>
            <person name="D'Eustachio P."/>
            <person name="Fitch D.H."/>
            <person name="Fulton L.A."/>
            <person name="Fulton R.E."/>
            <person name="Griffiths-Jones S."/>
            <person name="Harris T.W."/>
            <person name="Hillier L.W."/>
            <person name="Kamath R."/>
            <person name="Kuwabara P.E."/>
            <person name="Mardis E.R."/>
            <person name="Marra M.A."/>
            <person name="Miner T.L."/>
            <person name="Minx P."/>
            <person name="Mullikin J.C."/>
            <person name="Plumb R.W."/>
            <person name="Rogers J."/>
            <person name="Schein J.E."/>
            <person name="Sohrmann M."/>
            <person name="Spieth J."/>
            <person name="Stajich J.E."/>
            <person name="Wei C."/>
            <person name="Willey D."/>
            <person name="Wilson R.K."/>
            <person name="Durbin R."/>
            <person name="Waterston R.H."/>
        </authorList>
    </citation>
    <scope>NUCLEOTIDE SEQUENCE [LARGE SCALE GENOMIC DNA]</scope>
    <source>
        <strain evidence="1 2">AF16</strain>
    </source>
</reference>
<protein>
    <submittedName>
        <fullName evidence="1">Protein CBG08183</fullName>
    </submittedName>
</protein>
<proteinExistence type="predicted"/>
<dbReference type="RefSeq" id="XP_045093704.1">
    <property type="nucleotide sequence ID" value="XM_045238736.1"/>
</dbReference>
<dbReference type="WormBase" id="CBG08183">
    <property type="protein sequence ID" value="CBP28167"/>
    <property type="gene ID" value="WBGene00030034"/>
</dbReference>
<dbReference type="EMBL" id="HE600971">
    <property type="protein sequence ID" value="CAP28067.2"/>
    <property type="molecule type" value="Genomic_DNA"/>
</dbReference>
<sequence length="48" mass="5272">MSDRFKYSHNGICKIPNVPETIAAANHTPAQFLFEVNNFKVGGTGDFS</sequence>
<reference evidence="1 2" key="2">
    <citation type="journal article" date="2011" name="PLoS Genet.">
        <title>Caenorhabditis briggsae recombinant inbred line genotypes reveal inter-strain incompatibility and the evolution of recombination.</title>
        <authorList>
            <person name="Ross J.A."/>
            <person name="Koboldt D.C."/>
            <person name="Staisch J.E."/>
            <person name="Chamberlin H.M."/>
            <person name="Gupta B.P."/>
            <person name="Miller R.D."/>
            <person name="Baird S.E."/>
            <person name="Haag E.S."/>
        </authorList>
    </citation>
    <scope>NUCLEOTIDE SEQUENCE [LARGE SCALE GENOMIC DNA]</scope>
    <source>
        <strain evidence="1 2">AF16</strain>
    </source>
</reference>
<gene>
    <name evidence="1 3" type="ORF">CBG08183</name>
    <name evidence="1" type="ORF">CBG_08183</name>
</gene>
<evidence type="ECO:0000313" key="2">
    <source>
        <dbReference type="Proteomes" id="UP000008549"/>
    </source>
</evidence>
<dbReference type="Proteomes" id="UP000008549">
    <property type="component" value="Unassembled WGS sequence"/>
</dbReference>
<accession>A8X606</accession>